<dbReference type="PATRIC" id="fig|1265819.5.peg.500"/>
<dbReference type="AlphaFoldDB" id="W7BFN7"/>
<name>W7BFN7_9LIST</name>
<dbReference type="EMBL" id="AODD01000002">
    <property type="protein sequence ID" value="EUJ24732.1"/>
    <property type="molecule type" value="Genomic_DNA"/>
</dbReference>
<proteinExistence type="predicted"/>
<evidence type="ECO:0000313" key="1">
    <source>
        <dbReference type="EMBL" id="EUJ24732.1"/>
    </source>
</evidence>
<organism evidence="1 2">
    <name type="scientific">Listeria grandensis FSL F6-0971</name>
    <dbReference type="NCBI Taxonomy" id="1265819"/>
    <lineage>
        <taxon>Bacteria</taxon>
        <taxon>Bacillati</taxon>
        <taxon>Bacillota</taxon>
        <taxon>Bacilli</taxon>
        <taxon>Bacillales</taxon>
        <taxon>Listeriaceae</taxon>
        <taxon>Listeria</taxon>
    </lineage>
</organism>
<dbReference type="STRING" id="1265819.PGRAN_02515"/>
<sequence length="65" mass="7365">MNLLATAEKVNLVGFDGPDPKYVIFWIRDGKQVAKTVCYDDEDYRNAMAQAWKHEGFEVIKNAGS</sequence>
<keyword evidence="2" id="KW-1185">Reference proteome</keyword>
<protein>
    <submittedName>
        <fullName evidence="1">Uncharacterized protein</fullName>
    </submittedName>
</protein>
<comment type="caution">
    <text evidence="1">The sequence shown here is derived from an EMBL/GenBank/DDBJ whole genome shotgun (WGS) entry which is preliminary data.</text>
</comment>
<evidence type="ECO:0000313" key="2">
    <source>
        <dbReference type="Proteomes" id="UP000019253"/>
    </source>
</evidence>
<dbReference type="Proteomes" id="UP000019253">
    <property type="component" value="Unassembled WGS sequence"/>
</dbReference>
<accession>W7BFN7</accession>
<gene>
    <name evidence="1" type="ORF">PGRAN_02515</name>
</gene>
<reference evidence="1 2" key="1">
    <citation type="journal article" date="2014" name="Int. J. Syst. Evol. Microbiol.">
        <title>Listeria floridensis sp. nov., Listeria aquatica sp. nov., Listeria cornellensis sp. nov., Listeria riparia sp. nov. and Listeria grandensis sp. nov., from agricultural and natural environments.</title>
        <authorList>
            <person name="den Bakker H.C."/>
            <person name="Warchocki S."/>
            <person name="Wright E.M."/>
            <person name="Allred A.F."/>
            <person name="Ahlstrom C."/>
            <person name="Manuel C.S."/>
            <person name="Stasiewicz M.J."/>
            <person name="Burrell A."/>
            <person name="Roof S."/>
            <person name="Strawn L."/>
            <person name="Fortes E.D."/>
            <person name="Nightingale K.K."/>
            <person name="Kephart D."/>
            <person name="Wiedmann M."/>
        </authorList>
    </citation>
    <scope>NUCLEOTIDE SEQUENCE [LARGE SCALE GENOMIC DNA]</scope>
    <source>
        <strain evidence="2">FSL F6-971</strain>
    </source>
</reference>